<dbReference type="EMBL" id="BSOG01000002">
    <property type="protein sequence ID" value="GLR13342.1"/>
    <property type="molecule type" value="Genomic_DNA"/>
</dbReference>
<accession>A0ABQ5YFS2</accession>
<keyword evidence="3" id="KW-1185">Reference proteome</keyword>
<organism evidence="2 3">
    <name type="scientific">Chitinimonas prasina</name>
    <dbReference type="NCBI Taxonomy" id="1434937"/>
    <lineage>
        <taxon>Bacteria</taxon>
        <taxon>Pseudomonadati</taxon>
        <taxon>Pseudomonadota</taxon>
        <taxon>Betaproteobacteria</taxon>
        <taxon>Neisseriales</taxon>
        <taxon>Chitinibacteraceae</taxon>
        <taxon>Chitinimonas</taxon>
    </lineage>
</organism>
<dbReference type="Gene3D" id="3.40.630.30">
    <property type="match status" value="1"/>
</dbReference>
<gene>
    <name evidence="2" type="ORF">GCM10007907_21320</name>
</gene>
<sequence>MAFSLHGERVIVRDWRDSDLEAYAALNADPEVRRFFPTVLSREQSDAEIGRMREHAEREGFTFWAVEVPGVAELIGFTGLLRTPYPTHFTPCVEIGWRLARAHWGKGYATEAAKLCLDWGFQQPGIEEIVALAAMGNLPSHAVMERLGMQRNPADDFDHPRLEAGHPLRPHLLYRIKRQDRLQMQA</sequence>
<proteinExistence type="predicted"/>
<evidence type="ECO:0000313" key="3">
    <source>
        <dbReference type="Proteomes" id="UP001156706"/>
    </source>
</evidence>
<dbReference type="PANTHER" id="PTHR43792">
    <property type="entry name" value="GNAT FAMILY, PUTATIVE (AFU_ORTHOLOGUE AFUA_3G00765)-RELATED-RELATED"/>
    <property type="match status" value="1"/>
</dbReference>
<dbReference type="RefSeq" id="WP_284196447.1">
    <property type="nucleotide sequence ID" value="NZ_BSOG01000002.1"/>
</dbReference>
<dbReference type="Pfam" id="PF13302">
    <property type="entry name" value="Acetyltransf_3"/>
    <property type="match status" value="1"/>
</dbReference>
<dbReference type="InterPro" id="IPR051531">
    <property type="entry name" value="N-acetyltransferase"/>
</dbReference>
<dbReference type="PROSITE" id="PS51186">
    <property type="entry name" value="GNAT"/>
    <property type="match status" value="1"/>
</dbReference>
<dbReference type="PANTHER" id="PTHR43792:SF1">
    <property type="entry name" value="N-ACETYLTRANSFERASE DOMAIN-CONTAINING PROTEIN"/>
    <property type="match status" value="1"/>
</dbReference>
<feature type="domain" description="N-acetyltransferase" evidence="1">
    <location>
        <begin position="10"/>
        <end position="179"/>
    </location>
</feature>
<protein>
    <submittedName>
        <fullName evidence="2">Acetyltransferase</fullName>
    </submittedName>
</protein>
<reference evidence="3" key="1">
    <citation type="journal article" date="2019" name="Int. J. Syst. Evol. Microbiol.">
        <title>The Global Catalogue of Microorganisms (GCM) 10K type strain sequencing project: providing services to taxonomists for standard genome sequencing and annotation.</title>
        <authorList>
            <consortium name="The Broad Institute Genomics Platform"/>
            <consortium name="The Broad Institute Genome Sequencing Center for Infectious Disease"/>
            <person name="Wu L."/>
            <person name="Ma J."/>
        </authorList>
    </citation>
    <scope>NUCLEOTIDE SEQUENCE [LARGE SCALE GENOMIC DNA]</scope>
    <source>
        <strain evidence="3">NBRC 110044</strain>
    </source>
</reference>
<dbReference type="InterPro" id="IPR000182">
    <property type="entry name" value="GNAT_dom"/>
</dbReference>
<dbReference type="InterPro" id="IPR016181">
    <property type="entry name" value="Acyl_CoA_acyltransferase"/>
</dbReference>
<dbReference type="Proteomes" id="UP001156706">
    <property type="component" value="Unassembled WGS sequence"/>
</dbReference>
<evidence type="ECO:0000259" key="1">
    <source>
        <dbReference type="PROSITE" id="PS51186"/>
    </source>
</evidence>
<comment type="caution">
    <text evidence="2">The sequence shown here is derived from an EMBL/GenBank/DDBJ whole genome shotgun (WGS) entry which is preliminary data.</text>
</comment>
<dbReference type="SUPFAM" id="SSF55729">
    <property type="entry name" value="Acyl-CoA N-acyltransferases (Nat)"/>
    <property type="match status" value="1"/>
</dbReference>
<name>A0ABQ5YFS2_9NEIS</name>
<evidence type="ECO:0000313" key="2">
    <source>
        <dbReference type="EMBL" id="GLR13342.1"/>
    </source>
</evidence>